<reference evidence="1 2" key="1">
    <citation type="submission" date="2024-04" db="EMBL/GenBank/DDBJ databases">
        <title>Polymorphospora sp. isolated from Baiyangdian Lake in Xiong'an New Area.</title>
        <authorList>
            <person name="Zhang X."/>
            <person name="Liu J."/>
        </authorList>
    </citation>
    <scope>NUCLEOTIDE SEQUENCE [LARGE SCALE GENOMIC DNA]</scope>
    <source>
        <strain evidence="1 2">2-325</strain>
    </source>
</reference>
<dbReference type="RefSeq" id="WP_375735066.1">
    <property type="nucleotide sequence ID" value="NZ_JBCGDC010000052.1"/>
</dbReference>
<dbReference type="PANTHER" id="PTHR46649">
    <property type="match status" value="1"/>
</dbReference>
<dbReference type="PRINTS" id="PR00413">
    <property type="entry name" value="HADHALOGNASE"/>
</dbReference>
<organism evidence="1 2">
    <name type="scientific">Polymorphospora lycopeni</name>
    <dbReference type="NCBI Taxonomy" id="3140240"/>
    <lineage>
        <taxon>Bacteria</taxon>
        <taxon>Bacillati</taxon>
        <taxon>Actinomycetota</taxon>
        <taxon>Actinomycetes</taxon>
        <taxon>Micromonosporales</taxon>
        <taxon>Micromonosporaceae</taxon>
        <taxon>Polymorphospora</taxon>
    </lineage>
</organism>
<dbReference type="Gene3D" id="3.40.50.1000">
    <property type="entry name" value="HAD superfamily/HAD-like"/>
    <property type="match status" value="1"/>
</dbReference>
<dbReference type="Proteomes" id="UP001582793">
    <property type="component" value="Unassembled WGS sequence"/>
</dbReference>
<dbReference type="InterPro" id="IPR023214">
    <property type="entry name" value="HAD_sf"/>
</dbReference>
<proteinExistence type="predicted"/>
<sequence>MTPFRAVLFDFFGTLTTAVRRGPRHAVIAQMLGSDLETLTTVLDRTYYTRASGMFGSAEADLRFVCDRMGTRPSDDTLRDALAARTDALRAETRLRADAAAALRAVRDRGLRTALVSDCTYELAAYVPHLPVATLLDTLVFSTEVGECKPAARMYLTACERLDVAPEECLYVGDGGSRELTGATEVGMTAVRLAAPDLHQHLTFNADAGWTGPIVASLTDAVTMVDPGLRRHPPRVGPTLPARGCDRSPVTVTVRERTPVRQDAGRD</sequence>
<keyword evidence="2" id="KW-1185">Reference proteome</keyword>
<accession>A0ABV5CT26</accession>
<evidence type="ECO:0000313" key="2">
    <source>
        <dbReference type="Proteomes" id="UP001582793"/>
    </source>
</evidence>
<comment type="caution">
    <text evidence="1">The sequence shown here is derived from an EMBL/GenBank/DDBJ whole genome shotgun (WGS) entry which is preliminary data.</text>
</comment>
<dbReference type="InterPro" id="IPR006439">
    <property type="entry name" value="HAD-SF_hydro_IA"/>
</dbReference>
<dbReference type="EMBL" id="JBCGDC010000052">
    <property type="protein sequence ID" value="MFB6395157.1"/>
    <property type="molecule type" value="Genomic_DNA"/>
</dbReference>
<dbReference type="SFLD" id="SFLDG01129">
    <property type="entry name" value="C1.5:_HAD__Beta-PGM__Phosphata"/>
    <property type="match status" value="1"/>
</dbReference>
<dbReference type="NCBIfam" id="TIGR01509">
    <property type="entry name" value="HAD-SF-IA-v3"/>
    <property type="match status" value="1"/>
</dbReference>
<protein>
    <submittedName>
        <fullName evidence="1">HAD-IA family hydrolase</fullName>
    </submittedName>
</protein>
<keyword evidence="1" id="KW-0378">Hydrolase</keyword>
<dbReference type="InterPro" id="IPR036412">
    <property type="entry name" value="HAD-like_sf"/>
</dbReference>
<dbReference type="PANTHER" id="PTHR46649:SF4">
    <property type="entry name" value="HALOACID DEHALOGENASE-LIKE HYDROLASE (HAD) SUPERFAMILY PROTEIN"/>
    <property type="match status" value="1"/>
</dbReference>
<dbReference type="SFLD" id="SFLDS00003">
    <property type="entry name" value="Haloacid_Dehalogenase"/>
    <property type="match status" value="1"/>
</dbReference>
<dbReference type="GO" id="GO:0016787">
    <property type="term" value="F:hydrolase activity"/>
    <property type="evidence" value="ECO:0007669"/>
    <property type="project" value="UniProtKB-KW"/>
</dbReference>
<gene>
    <name evidence="1" type="ORF">AAFH96_18900</name>
</gene>
<evidence type="ECO:0000313" key="1">
    <source>
        <dbReference type="EMBL" id="MFB6395157.1"/>
    </source>
</evidence>
<dbReference type="Pfam" id="PF00702">
    <property type="entry name" value="Hydrolase"/>
    <property type="match status" value="1"/>
</dbReference>
<name>A0ABV5CT26_9ACTN</name>
<dbReference type="SUPFAM" id="SSF56784">
    <property type="entry name" value="HAD-like"/>
    <property type="match status" value="1"/>
</dbReference>